<proteinExistence type="predicted"/>
<dbReference type="EMBL" id="HG322949">
    <property type="protein sequence ID" value="CDG83146.1"/>
    <property type="molecule type" value="Genomic_DNA"/>
</dbReference>
<dbReference type="PANTHER" id="PTHR43798:SF31">
    <property type="entry name" value="AB HYDROLASE SUPERFAMILY PROTEIN YCLE"/>
    <property type="match status" value="1"/>
</dbReference>
<accession>W0V5I5</accession>
<evidence type="ECO:0000313" key="4">
    <source>
        <dbReference type="Proteomes" id="UP000027604"/>
    </source>
</evidence>
<keyword evidence="4" id="KW-1185">Reference proteome</keyword>
<organism evidence="3 4">
    <name type="scientific">Janthinobacterium agaricidamnosum NBRC 102515 = DSM 9628</name>
    <dbReference type="NCBI Taxonomy" id="1349767"/>
    <lineage>
        <taxon>Bacteria</taxon>
        <taxon>Pseudomonadati</taxon>
        <taxon>Pseudomonadota</taxon>
        <taxon>Betaproteobacteria</taxon>
        <taxon>Burkholderiales</taxon>
        <taxon>Oxalobacteraceae</taxon>
        <taxon>Janthinobacterium</taxon>
    </lineage>
</organism>
<dbReference type="Gene3D" id="3.40.50.1820">
    <property type="entry name" value="alpha/beta hydrolase"/>
    <property type="match status" value="1"/>
</dbReference>
<gene>
    <name evidence="3" type="ORF">GJA_2514</name>
</gene>
<feature type="domain" description="AB hydrolase-1" evidence="2">
    <location>
        <begin position="29"/>
        <end position="262"/>
    </location>
</feature>
<evidence type="ECO:0000259" key="2">
    <source>
        <dbReference type="Pfam" id="PF12697"/>
    </source>
</evidence>
<dbReference type="GO" id="GO:0016787">
    <property type="term" value="F:hydrolase activity"/>
    <property type="evidence" value="ECO:0007669"/>
    <property type="project" value="UniProtKB-KW"/>
</dbReference>
<dbReference type="STRING" id="1349767.GJA_2514"/>
<dbReference type="RefSeq" id="WP_038492357.1">
    <property type="nucleotide sequence ID" value="NZ_BCTH01000083.1"/>
</dbReference>
<keyword evidence="1 3" id="KW-0378">Hydrolase</keyword>
<dbReference type="eggNOG" id="COG0596">
    <property type="taxonomic scope" value="Bacteria"/>
</dbReference>
<reference evidence="3 4" key="1">
    <citation type="journal article" date="2015" name="Genome Announc.">
        <title>Genome Sequence of Mushroom Soft-Rot Pathogen Janthinobacterium agaricidamnosum.</title>
        <authorList>
            <person name="Graupner K."/>
            <person name="Lackner G."/>
            <person name="Hertweck C."/>
        </authorList>
    </citation>
    <scope>NUCLEOTIDE SEQUENCE [LARGE SCALE GENOMIC DNA]</scope>
    <source>
        <strain evidence="4">NBRC 102515 / DSM 9628</strain>
    </source>
</reference>
<dbReference type="AlphaFoldDB" id="W0V5I5"/>
<dbReference type="PANTHER" id="PTHR43798">
    <property type="entry name" value="MONOACYLGLYCEROL LIPASE"/>
    <property type="match status" value="1"/>
</dbReference>
<dbReference type="PATRIC" id="fig|1349767.4.peg.4253"/>
<dbReference type="SUPFAM" id="SSF53474">
    <property type="entry name" value="alpha/beta-Hydrolases"/>
    <property type="match status" value="1"/>
</dbReference>
<dbReference type="InterPro" id="IPR000073">
    <property type="entry name" value="AB_hydrolase_1"/>
</dbReference>
<dbReference type="OrthoDB" id="9780765at2"/>
<dbReference type="GO" id="GO:0016020">
    <property type="term" value="C:membrane"/>
    <property type="evidence" value="ECO:0007669"/>
    <property type="project" value="TreeGrafter"/>
</dbReference>
<sequence length="283" mass="30289">MTHSTRQHTILTSHGSLAVEQSGDSGIPILFIHGNSTCRGVFHHQLQGQLGAHQRLITFDLPGHGQSGNAPDPVHSYTRPGFAEATVELLGKLGVDEAIVVGWSLGGHIGIEMMPHFAGLRGLMISGTPPVANDNMAQGFKGSPHMGLAGKQELSQEEVAIFAKAIFGDLDDPFLRNAMVRSDGRFRSRLFEAARAGAGVDQRQAVESSLVPLAVLNGADDQIVNLDYIDSLRYANLWQGECKRLDGVGHAPFWHKPAAFNQLLLRFAADVSSGRADAGAGRS</sequence>
<dbReference type="InterPro" id="IPR050266">
    <property type="entry name" value="AB_hydrolase_sf"/>
</dbReference>
<evidence type="ECO:0000256" key="1">
    <source>
        <dbReference type="ARBA" id="ARBA00022801"/>
    </source>
</evidence>
<protein>
    <submittedName>
        <fullName evidence="3">Alpha/beta hydrolase fold family protein</fullName>
    </submittedName>
</protein>
<dbReference type="Pfam" id="PF12697">
    <property type="entry name" value="Abhydrolase_6"/>
    <property type="match status" value="1"/>
</dbReference>
<dbReference type="HOGENOM" id="CLU_020336_50_2_4"/>
<evidence type="ECO:0000313" key="3">
    <source>
        <dbReference type="EMBL" id="CDG83146.1"/>
    </source>
</evidence>
<dbReference type="KEGG" id="jag:GJA_2514"/>
<dbReference type="Proteomes" id="UP000027604">
    <property type="component" value="Chromosome I"/>
</dbReference>
<dbReference type="PRINTS" id="PR00111">
    <property type="entry name" value="ABHYDROLASE"/>
</dbReference>
<dbReference type="InterPro" id="IPR029058">
    <property type="entry name" value="AB_hydrolase_fold"/>
</dbReference>
<name>W0V5I5_9BURK</name>